<name>A0A267MPP7_9FIRM</name>
<dbReference type="Gene3D" id="3.30.420.10">
    <property type="entry name" value="Ribonuclease H-like superfamily/Ribonuclease H"/>
    <property type="match status" value="1"/>
</dbReference>
<dbReference type="AlphaFoldDB" id="A0A267MPP7"/>
<dbReference type="GO" id="GO:0003723">
    <property type="term" value="F:RNA binding"/>
    <property type="evidence" value="ECO:0007669"/>
    <property type="project" value="UniProtKB-UniRule"/>
</dbReference>
<dbReference type="Pfam" id="PF01351">
    <property type="entry name" value="RNase_HII"/>
    <property type="match status" value="1"/>
</dbReference>
<comment type="subcellular location">
    <subcellularLocation>
        <location evidence="4 14">Cytoplasm</location>
    </subcellularLocation>
</comment>
<protein>
    <recommendedName>
        <fullName evidence="7 14">Ribonuclease HII</fullName>
        <shortName evidence="14">RNase HII</shortName>
        <ecNumber evidence="6 14">3.1.26.4</ecNumber>
    </recommendedName>
</protein>
<dbReference type="EMBL" id="NIBG01000001">
    <property type="protein sequence ID" value="PAB61427.1"/>
    <property type="molecule type" value="Genomic_DNA"/>
</dbReference>
<dbReference type="SUPFAM" id="SSF53098">
    <property type="entry name" value="Ribonuclease H-like"/>
    <property type="match status" value="1"/>
</dbReference>
<comment type="function">
    <text evidence="3 14 16">Endonuclease that specifically degrades the RNA of RNA-DNA hybrids.</text>
</comment>
<dbReference type="GO" id="GO:0032299">
    <property type="term" value="C:ribonuclease H2 complex"/>
    <property type="evidence" value="ECO:0007669"/>
    <property type="project" value="TreeGrafter"/>
</dbReference>
<evidence type="ECO:0000256" key="14">
    <source>
        <dbReference type="HAMAP-Rule" id="MF_00052"/>
    </source>
</evidence>
<dbReference type="InterPro" id="IPR022898">
    <property type="entry name" value="RNase_HII"/>
</dbReference>
<feature type="binding site" evidence="14 15">
    <location>
        <position position="73"/>
    </location>
    <ligand>
        <name>a divalent metal cation</name>
        <dbReference type="ChEBI" id="CHEBI:60240"/>
    </ligand>
</feature>
<keyword evidence="8 14" id="KW-0963">Cytoplasm</keyword>
<dbReference type="CDD" id="cd07182">
    <property type="entry name" value="RNase_HII_bacteria_HII_like"/>
    <property type="match status" value="1"/>
</dbReference>
<evidence type="ECO:0000256" key="7">
    <source>
        <dbReference type="ARBA" id="ARBA00019179"/>
    </source>
</evidence>
<dbReference type="InterPro" id="IPR001352">
    <property type="entry name" value="RNase_HII/HIII"/>
</dbReference>
<evidence type="ECO:0000256" key="11">
    <source>
        <dbReference type="ARBA" id="ARBA00022759"/>
    </source>
</evidence>
<dbReference type="NCBIfam" id="NF000595">
    <property type="entry name" value="PRK00015.1-3"/>
    <property type="match status" value="1"/>
</dbReference>
<dbReference type="GO" id="GO:0006298">
    <property type="term" value="P:mismatch repair"/>
    <property type="evidence" value="ECO:0007669"/>
    <property type="project" value="TreeGrafter"/>
</dbReference>
<dbReference type="GO" id="GO:0043137">
    <property type="term" value="P:DNA replication, removal of RNA primer"/>
    <property type="evidence" value="ECO:0007669"/>
    <property type="project" value="TreeGrafter"/>
</dbReference>
<comment type="cofactor">
    <cofactor evidence="2">
        <name>Mg(2+)</name>
        <dbReference type="ChEBI" id="CHEBI:18420"/>
    </cofactor>
</comment>
<dbReference type="OrthoDB" id="9803420at2"/>
<feature type="domain" description="RNase H type-2" evidence="17">
    <location>
        <begin position="67"/>
        <end position="252"/>
    </location>
</feature>
<comment type="catalytic activity">
    <reaction evidence="1 14 15 16">
        <text>Endonucleolytic cleavage to 5'-phosphomonoester.</text>
        <dbReference type="EC" id="3.1.26.4"/>
    </reaction>
</comment>
<evidence type="ECO:0000256" key="8">
    <source>
        <dbReference type="ARBA" id="ARBA00022490"/>
    </source>
</evidence>
<comment type="similarity">
    <text evidence="5 14 16">Belongs to the RNase HII family.</text>
</comment>
<evidence type="ECO:0000256" key="13">
    <source>
        <dbReference type="ARBA" id="ARBA00023211"/>
    </source>
</evidence>
<evidence type="ECO:0000256" key="4">
    <source>
        <dbReference type="ARBA" id="ARBA00004496"/>
    </source>
</evidence>
<feature type="binding site" evidence="14 15">
    <location>
        <position position="165"/>
    </location>
    <ligand>
        <name>a divalent metal cation</name>
        <dbReference type="ChEBI" id="CHEBI:60240"/>
    </ligand>
</feature>
<dbReference type="PANTHER" id="PTHR10954:SF18">
    <property type="entry name" value="RIBONUCLEASE HII"/>
    <property type="match status" value="1"/>
</dbReference>
<evidence type="ECO:0000313" key="18">
    <source>
        <dbReference type="EMBL" id="PAB61427.1"/>
    </source>
</evidence>
<comment type="cofactor">
    <cofactor evidence="14 15">
        <name>Mn(2+)</name>
        <dbReference type="ChEBI" id="CHEBI:29035"/>
    </cofactor>
    <cofactor evidence="14 15">
        <name>Mg(2+)</name>
        <dbReference type="ChEBI" id="CHEBI:18420"/>
    </cofactor>
    <text evidence="14 15">Manganese or magnesium. Binds 1 divalent metal ion per monomer in the absence of substrate. May bind a second metal ion after substrate binding.</text>
</comment>
<keyword evidence="11 14" id="KW-0255">Endonuclease</keyword>
<dbReference type="InterPro" id="IPR036397">
    <property type="entry name" value="RNaseH_sf"/>
</dbReference>
<accession>A0A267MPP7</accession>
<evidence type="ECO:0000256" key="10">
    <source>
        <dbReference type="ARBA" id="ARBA00022723"/>
    </source>
</evidence>
<keyword evidence="19" id="KW-1185">Reference proteome</keyword>
<evidence type="ECO:0000256" key="2">
    <source>
        <dbReference type="ARBA" id="ARBA00001946"/>
    </source>
</evidence>
<dbReference type="FunFam" id="3.30.420.10:FF:000006">
    <property type="entry name" value="Ribonuclease HII"/>
    <property type="match status" value="1"/>
</dbReference>
<proteinExistence type="inferred from homology"/>
<dbReference type="Proteomes" id="UP000216024">
    <property type="component" value="Unassembled WGS sequence"/>
</dbReference>
<dbReference type="NCBIfam" id="NF000594">
    <property type="entry name" value="PRK00015.1-1"/>
    <property type="match status" value="1"/>
</dbReference>
<comment type="caution">
    <text evidence="18">The sequence shown here is derived from an EMBL/GenBank/DDBJ whole genome shotgun (WGS) entry which is preliminary data.</text>
</comment>
<evidence type="ECO:0000256" key="12">
    <source>
        <dbReference type="ARBA" id="ARBA00022801"/>
    </source>
</evidence>
<keyword evidence="13 14" id="KW-0464">Manganese</keyword>
<evidence type="ECO:0000256" key="6">
    <source>
        <dbReference type="ARBA" id="ARBA00012180"/>
    </source>
</evidence>
<keyword evidence="12 14" id="KW-0378">Hydrolase</keyword>
<gene>
    <name evidence="14" type="primary">rnhB</name>
    <name evidence="18" type="ORF">CCE28_02725</name>
</gene>
<evidence type="ECO:0000256" key="5">
    <source>
        <dbReference type="ARBA" id="ARBA00007383"/>
    </source>
</evidence>
<dbReference type="InterPro" id="IPR024567">
    <property type="entry name" value="RNase_HII/HIII_dom"/>
</dbReference>
<evidence type="ECO:0000313" key="19">
    <source>
        <dbReference type="Proteomes" id="UP000216024"/>
    </source>
</evidence>
<feature type="binding site" evidence="14 15">
    <location>
        <position position="74"/>
    </location>
    <ligand>
        <name>a divalent metal cation</name>
        <dbReference type="ChEBI" id="CHEBI:60240"/>
    </ligand>
</feature>
<dbReference type="PROSITE" id="PS51975">
    <property type="entry name" value="RNASE_H_2"/>
    <property type="match status" value="1"/>
</dbReference>
<dbReference type="GO" id="GO:0005737">
    <property type="term" value="C:cytoplasm"/>
    <property type="evidence" value="ECO:0007669"/>
    <property type="project" value="UniProtKB-SubCell"/>
</dbReference>
<keyword evidence="9 14" id="KW-0540">Nuclease</keyword>
<evidence type="ECO:0000256" key="15">
    <source>
        <dbReference type="PROSITE-ProRule" id="PRU01319"/>
    </source>
</evidence>
<dbReference type="GO" id="GO:0004523">
    <property type="term" value="F:RNA-DNA hybrid ribonuclease activity"/>
    <property type="evidence" value="ECO:0007669"/>
    <property type="project" value="UniProtKB-UniRule"/>
</dbReference>
<dbReference type="PANTHER" id="PTHR10954">
    <property type="entry name" value="RIBONUCLEASE H2 SUBUNIT A"/>
    <property type="match status" value="1"/>
</dbReference>
<evidence type="ECO:0000256" key="9">
    <source>
        <dbReference type="ARBA" id="ARBA00022722"/>
    </source>
</evidence>
<dbReference type="HAMAP" id="MF_00052_B">
    <property type="entry name" value="RNase_HII_B"/>
    <property type="match status" value="1"/>
</dbReference>
<dbReference type="InterPro" id="IPR012337">
    <property type="entry name" value="RNaseH-like_sf"/>
</dbReference>
<keyword evidence="10 14" id="KW-0479">Metal-binding</keyword>
<dbReference type="EC" id="3.1.26.4" evidence="6 14"/>
<dbReference type="GO" id="GO:0030145">
    <property type="term" value="F:manganese ion binding"/>
    <property type="evidence" value="ECO:0007669"/>
    <property type="project" value="UniProtKB-UniRule"/>
</dbReference>
<evidence type="ECO:0000256" key="16">
    <source>
        <dbReference type="RuleBase" id="RU003515"/>
    </source>
</evidence>
<reference evidence="18 19" key="1">
    <citation type="submission" date="2017-06" db="EMBL/GenBank/DDBJ databases">
        <title>Draft genome sequence of anaerobic fermentative bacterium Anaeromicrobium sediminis DY2726D isolated from West Pacific Ocean sediments.</title>
        <authorList>
            <person name="Zeng X."/>
        </authorList>
    </citation>
    <scope>NUCLEOTIDE SEQUENCE [LARGE SCALE GENOMIC DNA]</scope>
    <source>
        <strain evidence="18 19">DY2726D</strain>
    </source>
</reference>
<sequence length="252" mass="28493">MKIKEVNEFFKGLHIDEKIKYLDDLMLDERSGVKKVLEKIEKEHKKHLMEIERVKNMWKIENSLNVDIIGGIDEAGRGPLAGPVVAACVVLPKNIFIEGINDSKKMSPKKRDELFEIISKNALDIGVGIVDNEIIDNVNIFNATKIAMLRAINSLKKSPDYLLIDAVTLDDINIRQEAIVKGDSKSASIAAASIVAKVTRDRIIDRYGEKYPEYGFKNHKGYGTKEHYEAIEKHGITPIHRRSFLKNILEAN</sequence>
<organism evidence="18 19">
    <name type="scientific">Anaeromicrobium sediminis</name>
    <dbReference type="NCBI Taxonomy" id="1478221"/>
    <lineage>
        <taxon>Bacteria</taxon>
        <taxon>Bacillati</taxon>
        <taxon>Bacillota</taxon>
        <taxon>Clostridia</taxon>
        <taxon>Peptostreptococcales</taxon>
        <taxon>Thermotaleaceae</taxon>
        <taxon>Anaeromicrobium</taxon>
    </lineage>
</organism>
<evidence type="ECO:0000256" key="1">
    <source>
        <dbReference type="ARBA" id="ARBA00000077"/>
    </source>
</evidence>
<evidence type="ECO:0000256" key="3">
    <source>
        <dbReference type="ARBA" id="ARBA00004065"/>
    </source>
</evidence>
<evidence type="ECO:0000259" key="17">
    <source>
        <dbReference type="PROSITE" id="PS51975"/>
    </source>
</evidence>